<dbReference type="InterPro" id="IPR001789">
    <property type="entry name" value="Sig_transdc_resp-reg_receiver"/>
</dbReference>
<evidence type="ECO:0000259" key="3">
    <source>
        <dbReference type="PROSITE" id="PS50110"/>
    </source>
</evidence>
<evidence type="ECO:0000313" key="5">
    <source>
        <dbReference type="Proteomes" id="UP001139311"/>
    </source>
</evidence>
<gene>
    <name evidence="4" type="ORF">LHA35_24900</name>
</gene>
<dbReference type="InterPro" id="IPR011006">
    <property type="entry name" value="CheY-like_superfamily"/>
</dbReference>
<dbReference type="PANTHER" id="PTHR44591">
    <property type="entry name" value="STRESS RESPONSE REGULATOR PROTEIN 1"/>
    <property type="match status" value="1"/>
</dbReference>
<feature type="modified residue" description="4-aspartylphosphate" evidence="2">
    <location>
        <position position="52"/>
    </location>
</feature>
<proteinExistence type="predicted"/>
<keyword evidence="1 2" id="KW-0597">Phosphoprotein</keyword>
<dbReference type="EMBL" id="JAJAQI010000059">
    <property type="protein sequence ID" value="MCB4824971.1"/>
    <property type="molecule type" value="Genomic_DNA"/>
</dbReference>
<dbReference type="SUPFAM" id="SSF52172">
    <property type="entry name" value="CheY-like"/>
    <property type="match status" value="1"/>
</dbReference>
<organism evidence="4 5">
    <name type="scientific">Roseicella aerolata</name>
    <dbReference type="NCBI Taxonomy" id="2883479"/>
    <lineage>
        <taxon>Bacteria</taxon>
        <taxon>Pseudomonadati</taxon>
        <taxon>Pseudomonadota</taxon>
        <taxon>Alphaproteobacteria</taxon>
        <taxon>Acetobacterales</taxon>
        <taxon>Roseomonadaceae</taxon>
        <taxon>Roseicella</taxon>
    </lineage>
</organism>
<sequence length="139" mass="15144">MRILVVEDEALIALMLTESLERAGHEVMGPAATLDEALALCEPAPPELALLDVDLQDGSNGVDVARALFERWGVLSIFASGQLMEARRVRDIALGYIRKPYEAETVLRSVEMAREMLDGHQPREVPAGFELFSGGGRPA</sequence>
<dbReference type="GO" id="GO:0000160">
    <property type="term" value="P:phosphorelay signal transduction system"/>
    <property type="evidence" value="ECO:0007669"/>
    <property type="project" value="InterPro"/>
</dbReference>
<reference evidence="4" key="1">
    <citation type="submission" date="2021-10" db="EMBL/GenBank/DDBJ databases">
        <title>Roseicella aerolatum sp. nov., isolated from aerosols of e-waste dismantling site.</title>
        <authorList>
            <person name="Qin T."/>
        </authorList>
    </citation>
    <scope>NUCLEOTIDE SEQUENCE</scope>
    <source>
        <strain evidence="4">GB24</strain>
    </source>
</reference>
<dbReference type="Proteomes" id="UP001139311">
    <property type="component" value="Unassembled WGS sequence"/>
</dbReference>
<dbReference type="Gene3D" id="3.40.50.2300">
    <property type="match status" value="1"/>
</dbReference>
<dbReference type="PANTHER" id="PTHR44591:SF3">
    <property type="entry name" value="RESPONSE REGULATORY DOMAIN-CONTAINING PROTEIN"/>
    <property type="match status" value="1"/>
</dbReference>
<accession>A0A9X1IIV9</accession>
<dbReference type="PROSITE" id="PS50110">
    <property type="entry name" value="RESPONSE_REGULATORY"/>
    <property type="match status" value="1"/>
</dbReference>
<evidence type="ECO:0000313" key="4">
    <source>
        <dbReference type="EMBL" id="MCB4824971.1"/>
    </source>
</evidence>
<evidence type="ECO:0000256" key="1">
    <source>
        <dbReference type="ARBA" id="ARBA00022553"/>
    </source>
</evidence>
<dbReference type="AlphaFoldDB" id="A0A9X1IIV9"/>
<feature type="domain" description="Response regulatory" evidence="3">
    <location>
        <begin position="2"/>
        <end position="114"/>
    </location>
</feature>
<evidence type="ECO:0000256" key="2">
    <source>
        <dbReference type="PROSITE-ProRule" id="PRU00169"/>
    </source>
</evidence>
<dbReference type="InterPro" id="IPR050595">
    <property type="entry name" value="Bact_response_regulator"/>
</dbReference>
<dbReference type="SMART" id="SM00448">
    <property type="entry name" value="REC"/>
    <property type="match status" value="1"/>
</dbReference>
<name>A0A9X1IIV9_9PROT</name>
<protein>
    <submittedName>
        <fullName evidence="4">Response regulator</fullName>
    </submittedName>
</protein>
<dbReference type="Pfam" id="PF00072">
    <property type="entry name" value="Response_reg"/>
    <property type="match status" value="1"/>
</dbReference>
<comment type="caution">
    <text evidence="4">The sequence shown here is derived from an EMBL/GenBank/DDBJ whole genome shotgun (WGS) entry which is preliminary data.</text>
</comment>
<dbReference type="RefSeq" id="WP_226613585.1">
    <property type="nucleotide sequence ID" value="NZ_JAJAQI010000059.1"/>
</dbReference>
<keyword evidence="5" id="KW-1185">Reference proteome</keyword>